<dbReference type="STRING" id="370622.LA66_08815"/>
<dbReference type="PANTHER" id="PTHR46797:SF1">
    <property type="entry name" value="METHYLPHOSPHONATE SYNTHASE"/>
    <property type="match status" value="1"/>
</dbReference>
<dbReference type="Pfam" id="PF01381">
    <property type="entry name" value="HTH_3"/>
    <property type="match status" value="1"/>
</dbReference>
<name>A0A0B1Q1P3_9HYPH</name>
<evidence type="ECO:0000313" key="4">
    <source>
        <dbReference type="Proteomes" id="UP000030826"/>
    </source>
</evidence>
<dbReference type="GO" id="GO:0005829">
    <property type="term" value="C:cytosol"/>
    <property type="evidence" value="ECO:0007669"/>
    <property type="project" value="TreeGrafter"/>
</dbReference>
<dbReference type="InterPro" id="IPR014710">
    <property type="entry name" value="RmlC-like_jellyroll"/>
</dbReference>
<dbReference type="Gene3D" id="1.10.260.40">
    <property type="entry name" value="lambda repressor-like DNA-binding domains"/>
    <property type="match status" value="1"/>
</dbReference>
<organism evidence="3 4">
    <name type="scientific">Aureimonas altamirensis</name>
    <dbReference type="NCBI Taxonomy" id="370622"/>
    <lineage>
        <taxon>Bacteria</taxon>
        <taxon>Pseudomonadati</taxon>
        <taxon>Pseudomonadota</taxon>
        <taxon>Alphaproteobacteria</taxon>
        <taxon>Hyphomicrobiales</taxon>
        <taxon>Aurantimonadaceae</taxon>
        <taxon>Aureimonas</taxon>
    </lineage>
</organism>
<dbReference type="PROSITE" id="PS50943">
    <property type="entry name" value="HTH_CROC1"/>
    <property type="match status" value="1"/>
</dbReference>
<dbReference type="PANTHER" id="PTHR46797">
    <property type="entry name" value="HTH-TYPE TRANSCRIPTIONAL REGULATOR"/>
    <property type="match status" value="1"/>
</dbReference>
<sequence>METPRIGPILQRERKARRLSLEQLSALSGVSRSMLSQIERGSANPTFAVLWSLTRALKIDFSDLVGGARAAPVEEPAVELVSAFNTPEIRSPDGSCRLRILSPPRLAGLTEWYEVEIAPRGRLDSAPHAPGAFEHLTALTEGLSVTSGGVTCPLALGETARYKADIPHAIDNLSDTPARALMVLHYG</sequence>
<dbReference type="InterPro" id="IPR011051">
    <property type="entry name" value="RmlC_Cupin_sf"/>
</dbReference>
<dbReference type="OrthoDB" id="189170at2"/>
<proteinExistence type="predicted"/>
<reference evidence="3 4" key="1">
    <citation type="submission" date="2014-09" db="EMBL/GenBank/DDBJ databases">
        <title>Isolation and characterization of Aurantimonas altamirensis ON-56566 from clinical sample following a dog bite.</title>
        <authorList>
            <person name="Eshaghi A."/>
            <person name="Li A."/>
            <person name="Shahinas D."/>
            <person name="Bahn P."/>
            <person name="Kus J.V."/>
            <person name="Patel S.N."/>
        </authorList>
    </citation>
    <scope>NUCLEOTIDE SEQUENCE [LARGE SCALE GENOMIC DNA]</scope>
    <source>
        <strain evidence="3 4">ON-56566</strain>
    </source>
</reference>
<dbReference type="CDD" id="cd02209">
    <property type="entry name" value="cupin_XRE_C"/>
    <property type="match status" value="1"/>
</dbReference>
<dbReference type="RefSeq" id="WP_039191519.1">
    <property type="nucleotide sequence ID" value="NZ_JRFJ01000002.1"/>
</dbReference>
<dbReference type="InterPro" id="IPR050807">
    <property type="entry name" value="TransReg_Diox_bact_type"/>
</dbReference>
<feature type="domain" description="HTH cro/C1-type" evidence="2">
    <location>
        <begin position="10"/>
        <end position="64"/>
    </location>
</feature>
<dbReference type="Proteomes" id="UP000030826">
    <property type="component" value="Unassembled WGS sequence"/>
</dbReference>
<dbReference type="SMART" id="SM00530">
    <property type="entry name" value="HTH_XRE"/>
    <property type="match status" value="1"/>
</dbReference>
<dbReference type="Gene3D" id="2.60.120.10">
    <property type="entry name" value="Jelly Rolls"/>
    <property type="match status" value="1"/>
</dbReference>
<evidence type="ECO:0000259" key="2">
    <source>
        <dbReference type="PROSITE" id="PS50943"/>
    </source>
</evidence>
<dbReference type="InterPro" id="IPR001387">
    <property type="entry name" value="Cro/C1-type_HTH"/>
</dbReference>
<dbReference type="AlphaFoldDB" id="A0A0B1Q1P3"/>
<dbReference type="CDD" id="cd00093">
    <property type="entry name" value="HTH_XRE"/>
    <property type="match status" value="1"/>
</dbReference>
<evidence type="ECO:0000256" key="1">
    <source>
        <dbReference type="ARBA" id="ARBA00023125"/>
    </source>
</evidence>
<keyword evidence="1" id="KW-0238">DNA-binding</keyword>
<dbReference type="GO" id="GO:0003677">
    <property type="term" value="F:DNA binding"/>
    <property type="evidence" value="ECO:0007669"/>
    <property type="project" value="UniProtKB-KW"/>
</dbReference>
<evidence type="ECO:0000313" key="3">
    <source>
        <dbReference type="EMBL" id="KHJ54683.1"/>
    </source>
</evidence>
<protein>
    <submittedName>
        <fullName evidence="3">Transcriptional regulator</fullName>
    </submittedName>
</protein>
<dbReference type="SUPFAM" id="SSF51182">
    <property type="entry name" value="RmlC-like cupins"/>
    <property type="match status" value="1"/>
</dbReference>
<comment type="caution">
    <text evidence="3">The sequence shown here is derived from an EMBL/GenBank/DDBJ whole genome shotgun (WGS) entry which is preliminary data.</text>
</comment>
<dbReference type="EMBL" id="JRFJ01000002">
    <property type="protein sequence ID" value="KHJ54683.1"/>
    <property type="molecule type" value="Genomic_DNA"/>
</dbReference>
<accession>A0A0B1Q1P3</accession>
<gene>
    <name evidence="3" type="ORF">LA66_08815</name>
</gene>
<dbReference type="GO" id="GO:0003700">
    <property type="term" value="F:DNA-binding transcription factor activity"/>
    <property type="evidence" value="ECO:0007669"/>
    <property type="project" value="TreeGrafter"/>
</dbReference>
<dbReference type="SUPFAM" id="SSF47413">
    <property type="entry name" value="lambda repressor-like DNA-binding domains"/>
    <property type="match status" value="1"/>
</dbReference>
<dbReference type="InterPro" id="IPR010982">
    <property type="entry name" value="Lambda_DNA-bd_dom_sf"/>
</dbReference>